<dbReference type="PANTHER" id="PTHR31730">
    <property type="entry name" value="OS01G0873900 PROTEIN"/>
    <property type="match status" value="1"/>
</dbReference>
<dbReference type="EMBL" id="CAEKDK010000008">
    <property type="protein sequence ID" value="CAB4289551.1"/>
    <property type="molecule type" value="Genomic_DNA"/>
</dbReference>
<evidence type="ECO:0000256" key="1">
    <source>
        <dbReference type="SAM" id="MobiDB-lite"/>
    </source>
</evidence>
<feature type="region of interest" description="Disordered" evidence="1">
    <location>
        <begin position="1"/>
        <end position="64"/>
    </location>
</feature>
<dbReference type="Proteomes" id="UP000507222">
    <property type="component" value="Unassembled WGS sequence"/>
</dbReference>
<evidence type="ECO:0000259" key="3">
    <source>
        <dbReference type="Pfam" id="PF11961"/>
    </source>
</evidence>
<name>A0A6J5VN39_PRUAR</name>
<evidence type="ECO:0008006" key="6">
    <source>
        <dbReference type="Google" id="ProtNLM"/>
    </source>
</evidence>
<evidence type="ECO:0000259" key="2">
    <source>
        <dbReference type="Pfam" id="PF05003"/>
    </source>
</evidence>
<dbReference type="Pfam" id="PF05003">
    <property type="entry name" value="DUF668"/>
    <property type="match status" value="1"/>
</dbReference>
<feature type="domain" description="DUF3475" evidence="3">
    <location>
        <begin position="161"/>
        <end position="217"/>
    </location>
</feature>
<dbReference type="AlphaFoldDB" id="A0A6J5VN39"/>
<sequence>MGGMCSKSRRSTVDDVTVNNAPSGSIPPANGHSNNGSRGLPPKVNANSTPSPVSDGMDKKLRDPFMLPETNSMVPYGLITDDVNDGIPHLSRALSQKNRSTKSKQAVAKVSEVSSLLGRAGTAGLGKAVEVLDTLGSSMTNLNPSSGFTSGVTTKGNKISILAFEVANTVVKGSNLMQSLSKDNIKHLKEVVLPSEGVQNLVSRDMDELLRIAAADKREELKVFSGEVVRFGNRCKDPQWHNLDRYFEKYLNQILFIFLMLGSEITPQRQLKDDAETVMQQLMTLVQNTALSNSIEGEGVLDMVERSTPLIAYYSLEVRQAWVVPKHVLTANYWWIDAIPWNFTEGKTNLFHGYRNYIMSYMPWTDLNKIIGVSFKRKTTQIPLKETFPWSVLAVAMSNNDATLILVLKFVQRQPCNLKSRVEESKEACEKFEEKSLWSRILEEVASHGETCRRCAFLTFGNSEAFGNADTDKPVKGVQNNHKKLGSAGLALHYANIISQIDTLVSRSSSVPPNTRDNLYQGLPPGVKSALRSKLQSFQVKEEHTVPEIKAEMEKTLQWLVPIATNTTKAHHGFGWVGEWANTGSEMNRKPAGQTDLLRIETLHHADKSKTEFYILELVVWLHHLVSQVRVGNGGIRSPVKSPLCSPNQKAIQLSTNKPNCSSPILTVEDQEMLRYVSKRKLTPGISKSQEFDTAKNRFSKYNRLSKSSNHSPTSERRKDPFPIRRPSSVPVIDFDIDRIKALDVIDRVDTIRSPSAAIFLVGCSWFVARVMFMLAGRCWLLGRPAIYGILEEIPDESKVAYLFFVLLQLFLDFGRDGVSTTKESSLMSTTFFEVTDFGAPD</sequence>
<dbReference type="InterPro" id="IPR021864">
    <property type="entry name" value="DUF3475"/>
</dbReference>
<dbReference type="InterPro" id="IPR045021">
    <property type="entry name" value="PSI1/2/3"/>
</dbReference>
<feature type="domain" description="DUF668" evidence="2">
    <location>
        <begin position="485"/>
        <end position="569"/>
    </location>
</feature>
<proteinExistence type="predicted"/>
<feature type="region of interest" description="Disordered" evidence="1">
    <location>
        <begin position="703"/>
        <end position="725"/>
    </location>
</feature>
<evidence type="ECO:0000313" key="5">
    <source>
        <dbReference type="Proteomes" id="UP000507222"/>
    </source>
</evidence>
<organism evidence="4 5">
    <name type="scientific">Prunus armeniaca</name>
    <name type="common">Apricot</name>
    <name type="synonym">Armeniaca vulgaris</name>
    <dbReference type="NCBI Taxonomy" id="36596"/>
    <lineage>
        <taxon>Eukaryota</taxon>
        <taxon>Viridiplantae</taxon>
        <taxon>Streptophyta</taxon>
        <taxon>Embryophyta</taxon>
        <taxon>Tracheophyta</taxon>
        <taxon>Spermatophyta</taxon>
        <taxon>Magnoliopsida</taxon>
        <taxon>eudicotyledons</taxon>
        <taxon>Gunneridae</taxon>
        <taxon>Pentapetalae</taxon>
        <taxon>rosids</taxon>
        <taxon>fabids</taxon>
        <taxon>Rosales</taxon>
        <taxon>Rosaceae</taxon>
        <taxon>Amygdaloideae</taxon>
        <taxon>Amygdaleae</taxon>
        <taxon>Prunus</taxon>
    </lineage>
</organism>
<dbReference type="InterPro" id="IPR007700">
    <property type="entry name" value="DUF668"/>
</dbReference>
<feature type="compositionally biased region" description="Polar residues" evidence="1">
    <location>
        <begin position="703"/>
        <end position="713"/>
    </location>
</feature>
<dbReference type="Pfam" id="PF11961">
    <property type="entry name" value="DUF3475"/>
    <property type="match status" value="1"/>
</dbReference>
<feature type="compositionally biased region" description="Basic and acidic residues" evidence="1">
    <location>
        <begin position="714"/>
        <end position="723"/>
    </location>
</feature>
<protein>
    <recommendedName>
        <fullName evidence="6">DUF668 domain-containing protein</fullName>
    </recommendedName>
</protein>
<dbReference type="GO" id="GO:0045927">
    <property type="term" value="P:positive regulation of growth"/>
    <property type="evidence" value="ECO:0007669"/>
    <property type="project" value="InterPro"/>
</dbReference>
<dbReference type="PANTHER" id="PTHR31730:SF32">
    <property type="entry name" value="PROTEIN PSK SIMULATOR 1"/>
    <property type="match status" value="1"/>
</dbReference>
<accession>A0A6J5VN39</accession>
<reference evidence="4 5" key="1">
    <citation type="submission" date="2020-05" db="EMBL/GenBank/DDBJ databases">
        <authorList>
            <person name="Campoy J."/>
            <person name="Schneeberger K."/>
            <person name="Spophaly S."/>
        </authorList>
    </citation>
    <scope>NUCLEOTIDE SEQUENCE [LARGE SCALE GENOMIC DNA]</scope>
    <source>
        <strain evidence="4">PruArmRojPasFocal</strain>
    </source>
</reference>
<gene>
    <name evidence="4" type="ORF">CURHAP_LOCUS48553</name>
</gene>
<evidence type="ECO:0000313" key="4">
    <source>
        <dbReference type="EMBL" id="CAB4289551.1"/>
    </source>
</evidence>